<evidence type="ECO:0000256" key="1">
    <source>
        <dbReference type="ARBA" id="ARBA00022801"/>
    </source>
</evidence>
<dbReference type="Pfam" id="PF13563">
    <property type="entry name" value="2_5_RNA_ligase2"/>
    <property type="match status" value="1"/>
</dbReference>
<protein>
    <recommendedName>
        <fullName evidence="2">RNA 2',3'-cyclic phosphodiesterase</fullName>
        <shortName evidence="2">RNA 2',3'-CPDase</shortName>
        <ecNumber evidence="2">3.1.4.58</ecNumber>
    </recommendedName>
</protein>
<evidence type="ECO:0000313" key="3">
    <source>
        <dbReference type="EMBL" id="APT45642.1"/>
    </source>
</evidence>
<keyword evidence="1 2" id="KW-0378">Hydrolase</keyword>
<name>A0A1L6ZGN5_BACIA</name>
<dbReference type="EC" id="3.1.4.58" evidence="2"/>
<reference evidence="3 4" key="1">
    <citation type="submission" date="2016-05" db="EMBL/GenBank/DDBJ databases">
        <title>Complete Genome and Methylome Analysis of Psychrotrophic Bacterial Isolates from Antarctic Lake Untersee.</title>
        <authorList>
            <person name="Fomenkov A."/>
            <person name="Akimov V.N."/>
            <person name="Vasilyeva L.V."/>
            <person name="Andersen D."/>
            <person name="Vincze T."/>
            <person name="Roberts R.J."/>
        </authorList>
    </citation>
    <scope>NUCLEOTIDE SEQUENCE [LARGE SCALE GENOMIC DNA]</scope>
    <source>
        <strain evidence="3 4">U14-5</strain>
    </source>
</reference>
<dbReference type="EMBL" id="CP015607">
    <property type="protein sequence ID" value="APT45642.1"/>
    <property type="molecule type" value="Genomic_DNA"/>
</dbReference>
<dbReference type="GO" id="GO:0016874">
    <property type="term" value="F:ligase activity"/>
    <property type="evidence" value="ECO:0007669"/>
    <property type="project" value="UniProtKB-KW"/>
</dbReference>
<dbReference type="HAMAP" id="MF_01940">
    <property type="entry name" value="RNA_CPDase"/>
    <property type="match status" value="1"/>
</dbReference>
<comment type="similarity">
    <text evidence="2">Belongs to the 2H phosphoesterase superfamily. ThpR family.</text>
</comment>
<dbReference type="GO" id="GO:0008664">
    <property type="term" value="F:RNA 2',3'-cyclic 3'-phosphodiesterase activity"/>
    <property type="evidence" value="ECO:0007669"/>
    <property type="project" value="UniProtKB-EC"/>
</dbReference>
<dbReference type="PANTHER" id="PTHR35561:SF1">
    <property type="entry name" value="RNA 2',3'-CYCLIC PHOSPHODIESTERASE"/>
    <property type="match status" value="1"/>
</dbReference>
<dbReference type="InterPro" id="IPR009097">
    <property type="entry name" value="Cyclic_Pdiesterase"/>
</dbReference>
<dbReference type="NCBIfam" id="TIGR02258">
    <property type="entry name" value="2_5_ligase"/>
    <property type="match status" value="1"/>
</dbReference>
<dbReference type="Proteomes" id="UP000185426">
    <property type="component" value="Chromosome"/>
</dbReference>
<dbReference type="PANTHER" id="PTHR35561">
    <property type="entry name" value="RNA 2',3'-CYCLIC PHOSPHODIESTERASE"/>
    <property type="match status" value="1"/>
</dbReference>
<dbReference type="Gene3D" id="3.90.1140.10">
    <property type="entry name" value="Cyclic phosphodiesterase"/>
    <property type="match status" value="1"/>
</dbReference>
<comment type="function">
    <text evidence="2">Hydrolyzes RNA 2',3'-cyclic phosphodiester to an RNA 2'-phosphomonoester.</text>
</comment>
<proteinExistence type="inferred from homology"/>
<sequence>MSENRHYFIGIHIPEQLAHQIKQDIDQRSGLFFQKWTAPHDYHVTLVFLGAIPEERLKKIIQLLDILSNEASAFPLELNEVGQFGAKERPRVFFAKPHESEPLMHVREKVKEAVLSAGHPVEKRPFHPHMTIARKWNADDPYEKQAPLRKEPYVMEVSRITLFEIRPKETPRYHAIKQFTLHK</sequence>
<evidence type="ECO:0000256" key="2">
    <source>
        <dbReference type="HAMAP-Rule" id="MF_01940"/>
    </source>
</evidence>
<dbReference type="SUPFAM" id="SSF55144">
    <property type="entry name" value="LigT-like"/>
    <property type="match status" value="1"/>
</dbReference>
<feature type="active site" description="Proton donor" evidence="2">
    <location>
        <position position="43"/>
    </location>
</feature>
<keyword evidence="3" id="KW-0436">Ligase</keyword>
<accession>A0A1L6ZGN5</accession>
<dbReference type="RefSeq" id="WP_075622005.1">
    <property type="nucleotide sequence ID" value="NZ_CP015607.1"/>
</dbReference>
<organism evidence="3 4">
    <name type="scientific">Bacillus safensis</name>
    <dbReference type="NCBI Taxonomy" id="561879"/>
    <lineage>
        <taxon>Bacteria</taxon>
        <taxon>Bacillati</taxon>
        <taxon>Bacillota</taxon>
        <taxon>Bacilli</taxon>
        <taxon>Bacillales</taxon>
        <taxon>Bacillaceae</taxon>
        <taxon>Bacillus</taxon>
    </lineage>
</organism>
<evidence type="ECO:0000313" key="4">
    <source>
        <dbReference type="Proteomes" id="UP000185426"/>
    </source>
</evidence>
<dbReference type="GO" id="GO:0004113">
    <property type="term" value="F:2',3'-cyclic-nucleotide 3'-phosphodiesterase activity"/>
    <property type="evidence" value="ECO:0007669"/>
    <property type="project" value="InterPro"/>
</dbReference>
<gene>
    <name evidence="3" type="ORF">BSA145_06865</name>
</gene>
<comment type="catalytic activity">
    <reaction evidence="2">
        <text>a 3'-end 2',3'-cyclophospho-ribonucleotide-RNA + H2O = a 3'-end 2'-phospho-ribonucleotide-RNA + H(+)</text>
        <dbReference type="Rhea" id="RHEA:11828"/>
        <dbReference type="Rhea" id="RHEA-COMP:10464"/>
        <dbReference type="Rhea" id="RHEA-COMP:17353"/>
        <dbReference type="ChEBI" id="CHEBI:15377"/>
        <dbReference type="ChEBI" id="CHEBI:15378"/>
        <dbReference type="ChEBI" id="CHEBI:83064"/>
        <dbReference type="ChEBI" id="CHEBI:173113"/>
        <dbReference type="EC" id="3.1.4.58"/>
    </reaction>
</comment>
<feature type="short sequence motif" description="HXTX 1" evidence="2">
    <location>
        <begin position="43"/>
        <end position="46"/>
    </location>
</feature>
<feature type="short sequence motif" description="HXTX 2" evidence="2">
    <location>
        <begin position="129"/>
        <end position="132"/>
    </location>
</feature>
<dbReference type="AlphaFoldDB" id="A0A1L6ZGN5"/>
<feature type="active site" description="Proton acceptor" evidence="2">
    <location>
        <position position="129"/>
    </location>
</feature>
<dbReference type="InterPro" id="IPR004175">
    <property type="entry name" value="RNA_CPDase"/>
</dbReference>